<dbReference type="PANTHER" id="PTHR45339:SF1">
    <property type="entry name" value="HYBRID SIGNAL TRANSDUCTION HISTIDINE KINASE J"/>
    <property type="match status" value="1"/>
</dbReference>
<keyword evidence="11 14" id="KW-0472">Membrane</keyword>
<dbReference type="GO" id="GO:0000155">
    <property type="term" value="F:phosphorelay sensor kinase activity"/>
    <property type="evidence" value="ECO:0007669"/>
    <property type="project" value="InterPro"/>
</dbReference>
<dbReference type="STRING" id="545694.TREPR_1710"/>
<dbReference type="SUPFAM" id="SSF103190">
    <property type="entry name" value="Sensory domain-like"/>
    <property type="match status" value="1"/>
</dbReference>
<evidence type="ECO:0000256" key="5">
    <source>
        <dbReference type="ARBA" id="ARBA00022553"/>
    </source>
</evidence>
<evidence type="ECO:0000259" key="17">
    <source>
        <dbReference type="PROSITE" id="PS50894"/>
    </source>
</evidence>
<evidence type="ECO:0000256" key="6">
    <source>
        <dbReference type="ARBA" id="ARBA00022692"/>
    </source>
</evidence>
<name>F5YMV8_TREPZ</name>
<evidence type="ECO:0000256" key="9">
    <source>
        <dbReference type="ARBA" id="ARBA00022989"/>
    </source>
</evidence>
<feature type="transmembrane region" description="Helical" evidence="14">
    <location>
        <begin position="288"/>
        <end position="309"/>
    </location>
</feature>
<accession>F5YMV8</accession>
<gene>
    <name evidence="19" type="ordered locus">TREPR_1710</name>
</gene>
<dbReference type="InterPro" id="IPR001789">
    <property type="entry name" value="Sig_transdc_resp-reg_receiver"/>
</dbReference>
<dbReference type="SUPFAM" id="SSF55874">
    <property type="entry name" value="ATPase domain of HSP90 chaperone/DNA topoisomerase II/histidine kinase"/>
    <property type="match status" value="1"/>
</dbReference>
<keyword evidence="19" id="KW-0418">Kinase</keyword>
<dbReference type="SMART" id="SM00448">
    <property type="entry name" value="REC"/>
    <property type="match status" value="1"/>
</dbReference>
<dbReference type="FunFam" id="3.30.565.10:FF:000010">
    <property type="entry name" value="Sensor histidine kinase RcsC"/>
    <property type="match status" value="1"/>
</dbReference>
<keyword evidence="19" id="KW-0808">Transferase</keyword>
<feature type="domain" description="HPt" evidence="17">
    <location>
        <begin position="853"/>
        <end position="953"/>
    </location>
</feature>
<dbReference type="AlphaFoldDB" id="F5YMV8"/>
<dbReference type="InterPro" id="IPR036097">
    <property type="entry name" value="HisK_dim/P_sf"/>
</dbReference>
<dbReference type="CDD" id="cd00082">
    <property type="entry name" value="HisKA"/>
    <property type="match status" value="1"/>
</dbReference>
<keyword evidence="20" id="KW-1185">Reference proteome</keyword>
<dbReference type="InterPro" id="IPR003594">
    <property type="entry name" value="HATPase_dom"/>
</dbReference>
<feature type="domain" description="Response regulatory" evidence="16">
    <location>
        <begin position="691"/>
        <end position="811"/>
    </location>
</feature>
<evidence type="ECO:0000256" key="1">
    <source>
        <dbReference type="ARBA" id="ARBA00000085"/>
    </source>
</evidence>
<evidence type="ECO:0000256" key="12">
    <source>
        <dbReference type="PROSITE-ProRule" id="PRU00110"/>
    </source>
</evidence>
<feature type="domain" description="Histidine kinase" evidence="15">
    <location>
        <begin position="331"/>
        <end position="552"/>
    </location>
</feature>
<dbReference type="SMART" id="SM00387">
    <property type="entry name" value="HATPase_c"/>
    <property type="match status" value="1"/>
</dbReference>
<dbReference type="eggNOG" id="COG2205">
    <property type="taxonomic scope" value="Bacteria"/>
</dbReference>
<keyword evidence="6 14" id="KW-0812">Transmembrane</keyword>
<dbReference type="InterPro" id="IPR036641">
    <property type="entry name" value="HPT_dom_sf"/>
</dbReference>
<dbReference type="CDD" id="cd12912">
    <property type="entry name" value="PDC2_MCP_like"/>
    <property type="match status" value="1"/>
</dbReference>
<dbReference type="InterPro" id="IPR033479">
    <property type="entry name" value="dCache_1"/>
</dbReference>
<reference evidence="19 20" key="2">
    <citation type="journal article" date="2011" name="ISME J.">
        <title>RNA-seq reveals cooperative metabolic interactions between two termite-gut spirochete species in co-culture.</title>
        <authorList>
            <person name="Rosenthal A.Z."/>
            <person name="Matson E.G."/>
            <person name="Eldar A."/>
            <person name="Leadbetter J.R."/>
        </authorList>
    </citation>
    <scope>NUCLEOTIDE SEQUENCE [LARGE SCALE GENOMIC DNA]</scope>
    <source>
        <strain evidence="20">ATCC BAA-887 / DSM 12427 / ZAS-2</strain>
    </source>
</reference>
<dbReference type="PANTHER" id="PTHR45339">
    <property type="entry name" value="HYBRID SIGNAL TRANSDUCTION HISTIDINE KINASE J"/>
    <property type="match status" value="1"/>
</dbReference>
<dbReference type="SUPFAM" id="SSF47384">
    <property type="entry name" value="Homodimeric domain of signal transducing histidine kinase"/>
    <property type="match status" value="1"/>
</dbReference>
<dbReference type="InterPro" id="IPR029151">
    <property type="entry name" value="Sensor-like_sf"/>
</dbReference>
<dbReference type="InterPro" id="IPR004358">
    <property type="entry name" value="Sig_transdc_His_kin-like_C"/>
</dbReference>
<dbReference type="SUPFAM" id="SSF52172">
    <property type="entry name" value="CheY-like"/>
    <property type="match status" value="1"/>
</dbReference>
<evidence type="ECO:0000259" key="16">
    <source>
        <dbReference type="PROSITE" id="PS50110"/>
    </source>
</evidence>
<feature type="modified residue" description="Phosphohistidine" evidence="12">
    <location>
        <position position="892"/>
    </location>
</feature>
<evidence type="ECO:0000313" key="19">
    <source>
        <dbReference type="EMBL" id="AEF86297.1"/>
    </source>
</evidence>
<keyword evidence="4" id="KW-1003">Cell membrane</keyword>
<dbReference type="CDD" id="cd17546">
    <property type="entry name" value="REC_hyHK_CKI1_RcsC-like"/>
    <property type="match status" value="1"/>
</dbReference>
<dbReference type="KEGG" id="tpi:TREPR_1710"/>
<keyword evidence="5 13" id="KW-0597">Phosphoprotein</keyword>
<dbReference type="InterPro" id="IPR005467">
    <property type="entry name" value="His_kinase_dom"/>
</dbReference>
<evidence type="ECO:0000256" key="8">
    <source>
        <dbReference type="ARBA" id="ARBA00022840"/>
    </source>
</evidence>
<reference evidence="20" key="1">
    <citation type="submission" date="2009-12" db="EMBL/GenBank/DDBJ databases">
        <title>Complete sequence of Treponema primitia strain ZAS-2.</title>
        <authorList>
            <person name="Tetu S.G."/>
            <person name="Matson E."/>
            <person name="Ren Q."/>
            <person name="Seshadri R."/>
            <person name="Elbourne L."/>
            <person name="Hassan K.A."/>
            <person name="Durkin A."/>
            <person name="Radune D."/>
            <person name="Mohamoud Y."/>
            <person name="Shay R."/>
            <person name="Jin S."/>
            <person name="Zhang X."/>
            <person name="Lucey K."/>
            <person name="Ballor N.R."/>
            <person name="Ottesen E."/>
            <person name="Rosenthal R."/>
            <person name="Allen A."/>
            <person name="Leadbetter J.R."/>
            <person name="Paulsen I.T."/>
        </authorList>
    </citation>
    <scope>NUCLEOTIDE SEQUENCE [LARGE SCALE GENOMIC DNA]</scope>
    <source>
        <strain evidence="20">ATCC BAA-887 / DSM 12427 / ZAS-2</strain>
    </source>
</reference>
<dbReference type="Gene3D" id="1.20.120.160">
    <property type="entry name" value="HPT domain"/>
    <property type="match status" value="1"/>
</dbReference>
<feature type="modified residue" description="4-aspartylphosphate" evidence="13">
    <location>
        <position position="740"/>
    </location>
</feature>
<evidence type="ECO:0000256" key="14">
    <source>
        <dbReference type="SAM" id="Phobius"/>
    </source>
</evidence>
<dbReference type="PROSITE" id="PS50894">
    <property type="entry name" value="HPT"/>
    <property type="match status" value="1"/>
</dbReference>
<dbReference type="Pfam" id="PF00512">
    <property type="entry name" value="HisKA"/>
    <property type="match status" value="1"/>
</dbReference>
<dbReference type="Pfam" id="PF00072">
    <property type="entry name" value="Response_reg"/>
    <property type="match status" value="1"/>
</dbReference>
<sequence>MKPRLIVQENYKQLIFVVLAFLAMVLISSFFAAGIVEKYMATTAEGILSTAETLIESEFKEAEVTVLNTAFSVRNRLQAGGSPEGIGQYLIELTDWLKTPLGDTDFISLYGLFGGQFVDGSRWIPPEDYRPEERPWVVAAREHEGTVAFTVPYPDARDGTVIISASIALRGSDGNDYGVVSYDMVLDSISEYVKGLQFSKAGYGMLMGPDFVFIAHPDEFYLGRKMQELSEGHAAIVDNLQTGNTRISRVNLTNNQGVKVVALYKKMQNGWYIGIADPMESYYRDVNFMILVLSIVGAILMAILCYILIKLSMAKIRSDEKNKSKTSFLARMSHEIRTPMNSILGMSEIILRKNISGEIFEYISIIRQSGNTLLSIINDILDFSKIESGHVQLESKDYSFASLINDVVNVIRVRLVDKPLDFFVTADSNIPAVLQGDEARIRQILINLLNNAVKYTRQGHIALDAGMKRIGPHKLDIVFRISDTGIGIKAEDMKDLFNDFIRVDVDRNQGIEGTGLGLTIANNLCLAMEGGITVSSEYGKGSVFTATMVQAFSDDRRIAWVDNPESKKILVLEERPLHGGFLKSAMNNLALNPVYAPDLAAFNKELGEGDYAFAFVSSRYAMDCIPIWGKRGNSMQLIIMTELGEIAVYRETGSILMPIYSVVLANVLNGVVTKGYSSYDKEAYFTFPWSKILIVDDIPTNLRVAAELMAPYQMQIDTCQNGADAVQMVQDKRYDLIFMDHMMPGMDGIEAVSLIRKSNNADNYYQNLPIVMLTANAVFGQREIFLKNGVNDFLAKPIEVQKLNAILKRWIPESKRREANTTITASRADSEKVASMEIPGVQVSRGLANTGGTFAVYLDILAVFCRDSQERSGELQEAVEKKDYRSYTTLVHALKSAGRSIGAYDFGDSAAALEELGKAQDAVGIAEKTPQFLENLKTLTTTISEFIAQASAAARETPEEIDISALHFEALKEALVNMDIETVNKIMLEYSMMPLDSHTKDLVNKIKEDILLFEYDKAVEKIQGMFKEE</sequence>
<dbReference type="PROSITE" id="PS51222">
    <property type="entry name" value="DCD"/>
    <property type="match status" value="1"/>
</dbReference>
<dbReference type="Gene3D" id="3.30.450.20">
    <property type="entry name" value="PAS domain"/>
    <property type="match status" value="2"/>
</dbReference>
<dbReference type="PRINTS" id="PR00344">
    <property type="entry name" value="BCTRLSENSOR"/>
</dbReference>
<evidence type="ECO:0000256" key="13">
    <source>
        <dbReference type="PROSITE-ProRule" id="PRU00169"/>
    </source>
</evidence>
<evidence type="ECO:0000259" key="15">
    <source>
        <dbReference type="PROSITE" id="PS50109"/>
    </source>
</evidence>
<protein>
    <recommendedName>
        <fullName evidence="3">histidine kinase</fullName>
        <ecNumber evidence="3">2.7.13.3</ecNumber>
    </recommendedName>
</protein>
<dbReference type="SMART" id="SM00388">
    <property type="entry name" value="HisKA"/>
    <property type="match status" value="1"/>
</dbReference>
<dbReference type="Pfam" id="PF01627">
    <property type="entry name" value="Hpt"/>
    <property type="match status" value="1"/>
</dbReference>
<dbReference type="GO" id="GO:0005524">
    <property type="term" value="F:ATP binding"/>
    <property type="evidence" value="ECO:0007669"/>
    <property type="project" value="UniProtKB-KW"/>
</dbReference>
<keyword evidence="8" id="KW-0067">ATP-binding</keyword>
<dbReference type="InterPro" id="IPR013989">
    <property type="entry name" value="Dev_and_cell_death_domain"/>
</dbReference>
<evidence type="ECO:0000256" key="7">
    <source>
        <dbReference type="ARBA" id="ARBA00022741"/>
    </source>
</evidence>
<dbReference type="RefSeq" id="WP_015708415.1">
    <property type="nucleotide sequence ID" value="NC_015578.1"/>
</dbReference>
<keyword evidence="10" id="KW-0902">Two-component regulatory system</keyword>
<evidence type="ECO:0000259" key="18">
    <source>
        <dbReference type="PROSITE" id="PS51222"/>
    </source>
</evidence>
<dbReference type="PROSITE" id="PS50110">
    <property type="entry name" value="RESPONSE_REGULATORY"/>
    <property type="match status" value="1"/>
</dbReference>
<evidence type="ECO:0000256" key="2">
    <source>
        <dbReference type="ARBA" id="ARBA00004651"/>
    </source>
</evidence>
<proteinExistence type="predicted"/>
<dbReference type="InterPro" id="IPR008207">
    <property type="entry name" value="Sig_transdc_His_kin_Hpt_dom"/>
</dbReference>
<dbReference type="EMBL" id="CP001843">
    <property type="protein sequence ID" value="AEF86297.1"/>
    <property type="molecule type" value="Genomic_DNA"/>
</dbReference>
<comment type="catalytic activity">
    <reaction evidence="1">
        <text>ATP + protein L-histidine = ADP + protein N-phospho-L-histidine.</text>
        <dbReference type="EC" id="2.7.13.3"/>
    </reaction>
</comment>
<dbReference type="InterPro" id="IPR003661">
    <property type="entry name" value="HisK_dim/P_dom"/>
</dbReference>
<comment type="subcellular location">
    <subcellularLocation>
        <location evidence="2">Cell membrane</location>
        <topology evidence="2">Multi-pass membrane protein</topology>
    </subcellularLocation>
</comment>
<dbReference type="HOGENOM" id="CLU_011194_0_0_12"/>
<keyword evidence="7" id="KW-0547">Nucleotide-binding</keyword>
<evidence type="ECO:0000256" key="10">
    <source>
        <dbReference type="ARBA" id="ARBA00023012"/>
    </source>
</evidence>
<organism evidence="19 20">
    <name type="scientific">Treponema primitia (strain ATCC BAA-887 / DSM 12427 / ZAS-2)</name>
    <dbReference type="NCBI Taxonomy" id="545694"/>
    <lineage>
        <taxon>Bacteria</taxon>
        <taxon>Pseudomonadati</taxon>
        <taxon>Spirochaetota</taxon>
        <taxon>Spirochaetia</taxon>
        <taxon>Spirochaetales</taxon>
        <taxon>Treponemataceae</taxon>
        <taxon>Treponema</taxon>
    </lineage>
</organism>
<dbReference type="Gene3D" id="3.40.50.2300">
    <property type="match status" value="1"/>
</dbReference>
<dbReference type="InterPro" id="IPR011006">
    <property type="entry name" value="CheY-like_superfamily"/>
</dbReference>
<dbReference type="Proteomes" id="UP000009223">
    <property type="component" value="Chromosome"/>
</dbReference>
<evidence type="ECO:0000313" key="20">
    <source>
        <dbReference type="Proteomes" id="UP000009223"/>
    </source>
</evidence>
<feature type="domain" description="DCD" evidence="18">
    <location>
        <begin position="970"/>
        <end position="1029"/>
    </location>
</feature>
<dbReference type="Pfam" id="PF02743">
    <property type="entry name" value="dCache_1"/>
    <property type="match status" value="1"/>
</dbReference>
<dbReference type="InterPro" id="IPR036890">
    <property type="entry name" value="HATPase_C_sf"/>
</dbReference>
<keyword evidence="9 14" id="KW-1133">Transmembrane helix</keyword>
<dbReference type="GO" id="GO:0005886">
    <property type="term" value="C:plasma membrane"/>
    <property type="evidence" value="ECO:0007669"/>
    <property type="project" value="UniProtKB-SubCell"/>
</dbReference>
<dbReference type="SUPFAM" id="SSF47226">
    <property type="entry name" value="Histidine-containing phosphotransfer domain, HPT domain"/>
    <property type="match status" value="1"/>
</dbReference>
<evidence type="ECO:0000256" key="3">
    <source>
        <dbReference type="ARBA" id="ARBA00012438"/>
    </source>
</evidence>
<dbReference type="Gene3D" id="1.10.287.130">
    <property type="match status" value="1"/>
</dbReference>
<dbReference type="Gene3D" id="3.30.565.10">
    <property type="entry name" value="Histidine kinase-like ATPase, C-terminal domain"/>
    <property type="match status" value="1"/>
</dbReference>
<dbReference type="PROSITE" id="PS50109">
    <property type="entry name" value="HIS_KIN"/>
    <property type="match status" value="1"/>
</dbReference>
<evidence type="ECO:0000256" key="4">
    <source>
        <dbReference type="ARBA" id="ARBA00022475"/>
    </source>
</evidence>
<dbReference type="EC" id="2.7.13.3" evidence="3"/>
<evidence type="ECO:0000256" key="11">
    <source>
        <dbReference type="ARBA" id="ARBA00023136"/>
    </source>
</evidence>
<dbReference type="Pfam" id="PF02518">
    <property type="entry name" value="HATPase_c"/>
    <property type="match status" value="1"/>
</dbReference>